<evidence type="ECO:0000313" key="3">
    <source>
        <dbReference type="EMBL" id="CAK1545096.1"/>
    </source>
</evidence>
<dbReference type="Pfam" id="PF16003">
    <property type="entry name" value="DUF4776"/>
    <property type="match status" value="1"/>
</dbReference>
<reference evidence="3 4" key="1">
    <citation type="submission" date="2023-11" db="EMBL/GenBank/DDBJ databases">
        <authorList>
            <person name="Okamura Y."/>
        </authorList>
    </citation>
    <scope>NUCLEOTIDE SEQUENCE [LARGE SCALE GENOMIC DNA]</scope>
</reference>
<keyword evidence="4" id="KW-1185">Reference proteome</keyword>
<evidence type="ECO:0000313" key="4">
    <source>
        <dbReference type="Proteomes" id="UP001497472"/>
    </source>
</evidence>
<proteinExistence type="predicted"/>
<dbReference type="AlphaFoldDB" id="A0AAV1J9I8"/>
<feature type="domain" description="DUF4776" evidence="2">
    <location>
        <begin position="471"/>
        <end position="704"/>
    </location>
</feature>
<dbReference type="PANTHER" id="PTHR39079:SF1">
    <property type="entry name" value="GH11706P-RELATED"/>
    <property type="match status" value="1"/>
</dbReference>
<feature type="compositionally biased region" description="Basic and acidic residues" evidence="1">
    <location>
        <begin position="529"/>
        <end position="551"/>
    </location>
</feature>
<feature type="region of interest" description="Disordered" evidence="1">
    <location>
        <begin position="696"/>
        <end position="717"/>
    </location>
</feature>
<comment type="caution">
    <text evidence="3">The sequence shown here is derived from an EMBL/GenBank/DDBJ whole genome shotgun (WGS) entry which is preliminary data.</text>
</comment>
<accession>A0AAV1J9I8</accession>
<dbReference type="InterPro" id="IPR031949">
    <property type="entry name" value="DUF4776"/>
</dbReference>
<dbReference type="Pfam" id="PF14924">
    <property type="entry name" value="MAP10_N"/>
    <property type="match status" value="1"/>
</dbReference>
<feature type="compositionally biased region" description="Basic and acidic residues" evidence="1">
    <location>
        <begin position="933"/>
        <end position="949"/>
    </location>
</feature>
<evidence type="ECO:0000259" key="2">
    <source>
        <dbReference type="Pfam" id="PF16003"/>
    </source>
</evidence>
<evidence type="ECO:0000256" key="1">
    <source>
        <dbReference type="SAM" id="MobiDB-lite"/>
    </source>
</evidence>
<dbReference type="PANTHER" id="PTHR39079">
    <property type="entry name" value="FI08034P-RELATED"/>
    <property type="match status" value="1"/>
</dbReference>
<protein>
    <recommendedName>
        <fullName evidence="2">DUF4776 domain-containing protein</fullName>
    </recommendedName>
</protein>
<feature type="compositionally biased region" description="Low complexity" evidence="1">
    <location>
        <begin position="326"/>
        <end position="339"/>
    </location>
</feature>
<feature type="region of interest" description="Disordered" evidence="1">
    <location>
        <begin position="319"/>
        <end position="342"/>
    </location>
</feature>
<feature type="region of interest" description="Disordered" evidence="1">
    <location>
        <begin position="1013"/>
        <end position="1047"/>
    </location>
</feature>
<dbReference type="EMBL" id="CAVLEF010000006">
    <property type="protein sequence ID" value="CAK1545096.1"/>
    <property type="molecule type" value="Genomic_DNA"/>
</dbReference>
<gene>
    <name evidence="3" type="ORF">LNINA_LOCUS4785</name>
</gene>
<dbReference type="Proteomes" id="UP001497472">
    <property type="component" value="Unassembled WGS sequence"/>
</dbReference>
<feature type="region of interest" description="Disordered" evidence="1">
    <location>
        <begin position="522"/>
        <end position="559"/>
    </location>
</feature>
<organism evidence="3 4">
    <name type="scientific">Leptosia nina</name>
    <dbReference type="NCBI Taxonomy" id="320188"/>
    <lineage>
        <taxon>Eukaryota</taxon>
        <taxon>Metazoa</taxon>
        <taxon>Ecdysozoa</taxon>
        <taxon>Arthropoda</taxon>
        <taxon>Hexapoda</taxon>
        <taxon>Insecta</taxon>
        <taxon>Pterygota</taxon>
        <taxon>Neoptera</taxon>
        <taxon>Endopterygota</taxon>
        <taxon>Lepidoptera</taxon>
        <taxon>Glossata</taxon>
        <taxon>Ditrysia</taxon>
        <taxon>Papilionoidea</taxon>
        <taxon>Pieridae</taxon>
        <taxon>Pierinae</taxon>
        <taxon>Leptosia</taxon>
    </lineage>
</organism>
<name>A0AAV1J9I8_9NEOP</name>
<feature type="region of interest" description="Disordered" evidence="1">
    <location>
        <begin position="923"/>
        <end position="949"/>
    </location>
</feature>
<sequence>MTSSDSMFLFELIVEKFRCFVDCGLVTLKADFKDVFEISLNNPQDKSANLIKKKLKGNTKIRGVKCTSSSHKVSATKIKTGQSLLITIATQELLQGMHNNKLDLSLWNKSLTQKFGSVKVPWDETYINYLSNIEKVHKLLPVSVRSLNNIYDEASHKKVATVKLNIKLTYFGDKTFRVAPITFASNTAIKRTLSKQINRANKHFDGNHGKIKTTYSGNKTIKKNTKSKSNSRHKTAIIKEPTLREDKVEKPLVRAVSIEKEKVICTECKNFEHTILLTKSKSYSVIEKKCHKPAKYIFGDPNAVFGNQVYCVNYCTVEKDSSNPTSKSSIKNSDKSNPSQAKFKFKPCDSECQVMKNRSGSCPASTCTLDLPEEAAPLISIAKCKQIECDHKKHRVLPPATDDRILLDLSSMQNDCCVQQEITETVEEVVGGVTAKMKVGAEPCFCSCECTFGFTKKTTFCKVCGGYEKVGEESSGKKIKEIFPCPYYHKLIDKNKLKTLSTSGSESKRKGDDVSVKAMKVTSSQKAVTSEKRPTSAPVSEKKSVESEKDSKKSKKKKKDDRFKFNYGYKAPQIGHSRCAFPCTGTLNNVPKKMGWLWTAEDIPGVKFRPGWKPGATNKHVVRLLRIARNPGEVLMPKKRRREVAKKPLIRPLLIVHKKDGEFTVTMETMKTFTKPRTINQHPYEDKPVLTYTIGRTEEENKVRQKKKEREQRRLERDQRQFIQSAFRDMCREICLKTYQQALGILPDAEDPECTCYPALPTADRTNLNLSCSCSEESGSIGSDTDSDEWIVEFTPPCATFKPTFKAKKILIVDNSTQYTYLDYRVKLIDRFGNPVPRFFKGPDGRQQCSDLGGFWSPDKKWQTINVDGYIAPDGRWAPNFFIGPSGETVEGAAGKFQTTNNKWLIVGIDGYVDTQGRWKFYPKPKGVPSQRKRPDTEKKGAGAGDKKEDMAAYKSEASWSCFGGASAKELSQLGIIGHGHDKKLLLSTLKDMLAHGESVKIPQPSTIFRLPPSKKRQRQIPQAKRSRSYYEERTKCRHSPPSDKGIIAVDDEGNKTYFRLKDYRNVRPKERLKDLAKRGISLSSFHVPCFHSFINAEIMKKQQQARLLLLTAKSVATQKF</sequence>